<dbReference type="PROSITE" id="PS50222">
    <property type="entry name" value="EF_HAND_2"/>
    <property type="match status" value="1"/>
</dbReference>
<evidence type="ECO:0000313" key="3">
    <source>
        <dbReference type="Proteomes" id="UP000692954"/>
    </source>
</evidence>
<proteinExistence type="predicted"/>
<evidence type="ECO:0000259" key="1">
    <source>
        <dbReference type="PROSITE" id="PS50222"/>
    </source>
</evidence>
<dbReference type="EMBL" id="CAJJDN010000098">
    <property type="protein sequence ID" value="CAD8111500.1"/>
    <property type="molecule type" value="Genomic_DNA"/>
</dbReference>
<keyword evidence="3" id="KW-1185">Reference proteome</keyword>
<sequence length="419" mass="49159">MKYYKVKWDEVPLLEEISAKEQKQLNQRNKFHNFPTNQWLKKRSEHAKPEYLYYPEERRLQIELKQIFKTLDCKNQGVLTLSHIFFLFKHFGFNVNSNDLQKIYQYIDQDQDQALSLDEFKGLAENPNALMAFRNMMTKIQKTMEYNDKYIPFSVGAMLNHLSYLVKREKQLKVIMSEKSIQAKFFAFRQLIQETEKKTIADEAFQLYLQAQAELNKTIKRQNSVDVKIKLRKSFSTINGLQPLIFRNMLMKDADELQELARLIRMQSKVQIDSFGNVSEALDESSLSNIEQSELDQVILKAQQQGKAQAKKEIQAMLMNQNEHLKLNFMHKKTLSLTKADFTPLKVNINKCHSTKNKSLLERELKLQRIISSEDLTSFNFLSSSRSNKNQLSTQEQSTYENQGGWSNRILSLKLPTLQ</sequence>
<dbReference type="PROSITE" id="PS00018">
    <property type="entry name" value="EF_HAND_1"/>
    <property type="match status" value="1"/>
</dbReference>
<evidence type="ECO:0000313" key="2">
    <source>
        <dbReference type="EMBL" id="CAD8111500.1"/>
    </source>
</evidence>
<organism evidence="2 3">
    <name type="scientific">Paramecium sonneborni</name>
    <dbReference type="NCBI Taxonomy" id="65129"/>
    <lineage>
        <taxon>Eukaryota</taxon>
        <taxon>Sar</taxon>
        <taxon>Alveolata</taxon>
        <taxon>Ciliophora</taxon>
        <taxon>Intramacronucleata</taxon>
        <taxon>Oligohymenophorea</taxon>
        <taxon>Peniculida</taxon>
        <taxon>Parameciidae</taxon>
        <taxon>Paramecium</taxon>
    </lineage>
</organism>
<accession>A0A8S1QAW6</accession>
<comment type="caution">
    <text evidence="2">The sequence shown here is derived from an EMBL/GenBank/DDBJ whole genome shotgun (WGS) entry which is preliminary data.</text>
</comment>
<dbReference type="InterPro" id="IPR018247">
    <property type="entry name" value="EF_Hand_1_Ca_BS"/>
</dbReference>
<gene>
    <name evidence="2" type="ORF">PSON_ATCC_30995.1.T0980105</name>
</gene>
<dbReference type="Pfam" id="PF13499">
    <property type="entry name" value="EF-hand_7"/>
    <property type="match status" value="1"/>
</dbReference>
<protein>
    <recommendedName>
        <fullName evidence="1">EF-hand domain-containing protein</fullName>
    </recommendedName>
</protein>
<dbReference type="AlphaFoldDB" id="A0A8S1QAW6"/>
<dbReference type="GO" id="GO:0005509">
    <property type="term" value="F:calcium ion binding"/>
    <property type="evidence" value="ECO:0007669"/>
    <property type="project" value="InterPro"/>
</dbReference>
<reference evidence="2" key="1">
    <citation type="submission" date="2021-01" db="EMBL/GenBank/DDBJ databases">
        <authorList>
            <consortium name="Genoscope - CEA"/>
            <person name="William W."/>
        </authorList>
    </citation>
    <scope>NUCLEOTIDE SEQUENCE</scope>
</reference>
<dbReference type="OrthoDB" id="295775at2759"/>
<dbReference type="Proteomes" id="UP000692954">
    <property type="component" value="Unassembled WGS sequence"/>
</dbReference>
<name>A0A8S1QAW6_9CILI</name>
<dbReference type="InterPro" id="IPR002048">
    <property type="entry name" value="EF_hand_dom"/>
</dbReference>
<feature type="domain" description="EF-hand" evidence="1">
    <location>
        <begin position="95"/>
        <end position="130"/>
    </location>
</feature>